<sequence>MRALIACTLLALACAQFKLPVWNGLHSDRHDGYIFEYHSRHNLFLVRDRSHCYLVDAPNAWDTVVADKAKRNQIEDEIVKMIHDNQGTHRESGLQALGQFHDPLEAAECIRKTVYTLDYKYQPAMAATTAASN</sequence>
<evidence type="ECO:0000313" key="2">
    <source>
        <dbReference type="EMBL" id="KAK6176832.1"/>
    </source>
</evidence>
<keyword evidence="3" id="KW-1185">Reference proteome</keyword>
<reference evidence="2 3" key="1">
    <citation type="submission" date="2024-01" db="EMBL/GenBank/DDBJ databases">
        <title>The genome of the rayed Mediterranean limpet Patella caerulea (Linnaeus, 1758).</title>
        <authorList>
            <person name="Anh-Thu Weber A."/>
            <person name="Halstead-Nussloch G."/>
        </authorList>
    </citation>
    <scope>NUCLEOTIDE SEQUENCE [LARGE SCALE GENOMIC DNA]</scope>
    <source>
        <strain evidence="2">AATW-2023a</strain>
        <tissue evidence="2">Whole specimen</tissue>
    </source>
</reference>
<comment type="caution">
    <text evidence="2">The sequence shown here is derived from an EMBL/GenBank/DDBJ whole genome shotgun (WGS) entry which is preliminary data.</text>
</comment>
<evidence type="ECO:0000256" key="1">
    <source>
        <dbReference type="SAM" id="SignalP"/>
    </source>
</evidence>
<organism evidence="2 3">
    <name type="scientific">Patella caerulea</name>
    <name type="common">Rayed Mediterranean limpet</name>
    <dbReference type="NCBI Taxonomy" id="87958"/>
    <lineage>
        <taxon>Eukaryota</taxon>
        <taxon>Metazoa</taxon>
        <taxon>Spiralia</taxon>
        <taxon>Lophotrochozoa</taxon>
        <taxon>Mollusca</taxon>
        <taxon>Gastropoda</taxon>
        <taxon>Patellogastropoda</taxon>
        <taxon>Patelloidea</taxon>
        <taxon>Patellidae</taxon>
        <taxon>Patella</taxon>
    </lineage>
</organism>
<gene>
    <name evidence="2" type="ORF">SNE40_015058</name>
</gene>
<feature type="chain" id="PRO_5042901968" evidence="1">
    <location>
        <begin position="16"/>
        <end position="133"/>
    </location>
</feature>
<evidence type="ECO:0000313" key="3">
    <source>
        <dbReference type="Proteomes" id="UP001347796"/>
    </source>
</evidence>
<accession>A0AAN8PE14</accession>
<keyword evidence="1" id="KW-0732">Signal</keyword>
<dbReference type="AlphaFoldDB" id="A0AAN8PE14"/>
<feature type="signal peptide" evidence="1">
    <location>
        <begin position="1"/>
        <end position="15"/>
    </location>
</feature>
<proteinExistence type="predicted"/>
<dbReference type="Proteomes" id="UP001347796">
    <property type="component" value="Unassembled WGS sequence"/>
</dbReference>
<dbReference type="EMBL" id="JAZGQO010000010">
    <property type="protein sequence ID" value="KAK6176832.1"/>
    <property type="molecule type" value="Genomic_DNA"/>
</dbReference>
<protein>
    <submittedName>
        <fullName evidence="2">Uncharacterized protein</fullName>
    </submittedName>
</protein>
<name>A0AAN8PE14_PATCE</name>